<name>A0A0E9QNX4_ANGAN</name>
<accession>A0A0E9QNX4</accession>
<dbReference type="EMBL" id="GBXM01090053">
    <property type="protein sequence ID" value="JAH18524.1"/>
    <property type="molecule type" value="Transcribed_RNA"/>
</dbReference>
<evidence type="ECO:0000313" key="1">
    <source>
        <dbReference type="EMBL" id="JAH18524.1"/>
    </source>
</evidence>
<proteinExistence type="predicted"/>
<dbReference type="AlphaFoldDB" id="A0A0E9QNX4"/>
<protein>
    <submittedName>
        <fullName evidence="1">Uncharacterized protein</fullName>
    </submittedName>
</protein>
<sequence>MQKGFCRCSTSVVLFSQTPIKIYTPLSKNQLKPSYSI</sequence>
<reference evidence="1" key="2">
    <citation type="journal article" date="2015" name="Fish Shellfish Immunol.">
        <title>Early steps in the European eel (Anguilla anguilla)-Vibrio vulnificus interaction in the gills: Role of the RtxA13 toxin.</title>
        <authorList>
            <person name="Callol A."/>
            <person name="Pajuelo D."/>
            <person name="Ebbesson L."/>
            <person name="Teles M."/>
            <person name="MacKenzie S."/>
            <person name="Amaro C."/>
        </authorList>
    </citation>
    <scope>NUCLEOTIDE SEQUENCE</scope>
</reference>
<organism evidence="1">
    <name type="scientific">Anguilla anguilla</name>
    <name type="common">European freshwater eel</name>
    <name type="synonym">Muraena anguilla</name>
    <dbReference type="NCBI Taxonomy" id="7936"/>
    <lineage>
        <taxon>Eukaryota</taxon>
        <taxon>Metazoa</taxon>
        <taxon>Chordata</taxon>
        <taxon>Craniata</taxon>
        <taxon>Vertebrata</taxon>
        <taxon>Euteleostomi</taxon>
        <taxon>Actinopterygii</taxon>
        <taxon>Neopterygii</taxon>
        <taxon>Teleostei</taxon>
        <taxon>Anguilliformes</taxon>
        <taxon>Anguillidae</taxon>
        <taxon>Anguilla</taxon>
    </lineage>
</organism>
<reference evidence="1" key="1">
    <citation type="submission" date="2014-11" db="EMBL/GenBank/DDBJ databases">
        <authorList>
            <person name="Amaro Gonzalez C."/>
        </authorList>
    </citation>
    <scope>NUCLEOTIDE SEQUENCE</scope>
</reference>